<keyword evidence="3" id="KW-1185">Reference proteome</keyword>
<name>A0A556C516_BREAU</name>
<dbReference type="AlphaFoldDB" id="A0A556C516"/>
<comment type="caution">
    <text evidence="2">The sequence shown here is derived from an EMBL/GenBank/DDBJ whole genome shotgun (WGS) entry which is preliminary data.</text>
</comment>
<gene>
    <name evidence="2" type="ORF">FO013_19975</name>
</gene>
<accession>A0A556C516</accession>
<feature type="region of interest" description="Disordered" evidence="1">
    <location>
        <begin position="1"/>
        <end position="60"/>
    </location>
</feature>
<organism evidence="2 3">
    <name type="scientific">Brevibacterium aurantiacum</name>
    <dbReference type="NCBI Taxonomy" id="273384"/>
    <lineage>
        <taxon>Bacteria</taxon>
        <taxon>Bacillati</taxon>
        <taxon>Actinomycetota</taxon>
        <taxon>Actinomycetes</taxon>
        <taxon>Micrococcales</taxon>
        <taxon>Brevibacteriaceae</taxon>
        <taxon>Brevibacterium</taxon>
    </lineage>
</organism>
<protein>
    <submittedName>
        <fullName evidence="2">Uncharacterized protein</fullName>
    </submittedName>
</protein>
<feature type="compositionally biased region" description="Polar residues" evidence="1">
    <location>
        <begin position="15"/>
        <end position="28"/>
    </location>
</feature>
<dbReference type="Proteomes" id="UP000316406">
    <property type="component" value="Unassembled WGS sequence"/>
</dbReference>
<sequence>MTKNDARKIQARNFAESSDTSYNRALNSTRRRTRNQRPETPTGVKTPVERTSSMFDDSPIVDTSEVEVPIGHFGSTEFVFPLGRESSTCGLIHGWSRQGKTVLVRGAVAFAREALPDAEMTIVTKIDSE</sequence>
<evidence type="ECO:0000313" key="3">
    <source>
        <dbReference type="Proteomes" id="UP000316406"/>
    </source>
</evidence>
<evidence type="ECO:0000256" key="1">
    <source>
        <dbReference type="SAM" id="MobiDB-lite"/>
    </source>
</evidence>
<reference evidence="2 3" key="1">
    <citation type="submission" date="2019-07" db="EMBL/GenBank/DDBJ databases">
        <title>Draft genome sequence of Brevibacterium aurantiacum XU54 isolated from Xinjiang China.</title>
        <authorList>
            <person name="Xu X."/>
        </authorList>
    </citation>
    <scope>NUCLEOTIDE SEQUENCE [LARGE SCALE GENOMIC DNA]</scope>
    <source>
        <strain evidence="2 3">XU54</strain>
    </source>
</reference>
<dbReference type="EMBL" id="VLTK01000017">
    <property type="protein sequence ID" value="TSI12416.1"/>
    <property type="molecule type" value="Genomic_DNA"/>
</dbReference>
<dbReference type="RefSeq" id="WP_143924318.1">
    <property type="nucleotide sequence ID" value="NZ_VLTK01000017.1"/>
</dbReference>
<evidence type="ECO:0000313" key="2">
    <source>
        <dbReference type="EMBL" id="TSI12416.1"/>
    </source>
</evidence>
<proteinExistence type="predicted"/>